<evidence type="ECO:0000313" key="1">
    <source>
        <dbReference type="EMBL" id="KAL3571650.1"/>
    </source>
</evidence>
<evidence type="ECO:0000313" key="2">
    <source>
        <dbReference type="Proteomes" id="UP000309997"/>
    </source>
</evidence>
<dbReference type="Proteomes" id="UP000309997">
    <property type="component" value="Unassembled WGS sequence"/>
</dbReference>
<organism evidence="1 2">
    <name type="scientific">Populus alba</name>
    <name type="common">White poplar</name>
    <dbReference type="NCBI Taxonomy" id="43335"/>
    <lineage>
        <taxon>Eukaryota</taxon>
        <taxon>Viridiplantae</taxon>
        <taxon>Streptophyta</taxon>
        <taxon>Embryophyta</taxon>
        <taxon>Tracheophyta</taxon>
        <taxon>Spermatophyta</taxon>
        <taxon>Magnoliopsida</taxon>
        <taxon>eudicotyledons</taxon>
        <taxon>Gunneridae</taxon>
        <taxon>Pentapetalae</taxon>
        <taxon>rosids</taxon>
        <taxon>fabids</taxon>
        <taxon>Malpighiales</taxon>
        <taxon>Salicaceae</taxon>
        <taxon>Saliceae</taxon>
        <taxon>Populus</taxon>
    </lineage>
</organism>
<keyword evidence="2" id="KW-1185">Reference proteome</keyword>
<reference evidence="1 2" key="1">
    <citation type="journal article" date="2024" name="Plant Biotechnol. J.">
        <title>Genome and CRISPR/Cas9 system of a widespread forest tree (Populus alba) in the world.</title>
        <authorList>
            <person name="Liu Y.J."/>
            <person name="Jiang P.F."/>
            <person name="Han X.M."/>
            <person name="Li X.Y."/>
            <person name="Wang H.M."/>
            <person name="Wang Y.J."/>
            <person name="Wang X.X."/>
            <person name="Zeng Q.Y."/>
        </authorList>
    </citation>
    <scope>NUCLEOTIDE SEQUENCE [LARGE SCALE GENOMIC DNA]</scope>
    <source>
        <strain evidence="2">cv. PAL-ZL1</strain>
    </source>
</reference>
<comment type="caution">
    <text evidence="1">The sequence shown here is derived from an EMBL/GenBank/DDBJ whole genome shotgun (WGS) entry which is preliminary data.</text>
</comment>
<accession>A0ACC4AZR0</accession>
<name>A0ACC4AZR0_POPAL</name>
<dbReference type="EMBL" id="RCHU02000014">
    <property type="protein sequence ID" value="KAL3571650.1"/>
    <property type="molecule type" value="Genomic_DNA"/>
</dbReference>
<gene>
    <name evidence="1" type="ORF">D5086_025554</name>
</gene>
<proteinExistence type="predicted"/>
<protein>
    <submittedName>
        <fullName evidence="1">Uncharacterized protein</fullName>
    </submittedName>
</protein>
<sequence length="476" mass="52148">MAIRVTFSFSGYVAQNLGVRVGNCRYLNECFIRSRIFASPATTTTTHNSDIEPPGPRTGTDFRRRNLKRNYSNSAAMYSTMAGEIFGDNCKGSAIAVGLVSLMKSTAGVSCSNMGACGISPFKAVSILPFLQGSRWLPCNEAVLGSRSPEVDRGGTGTGTGTVKSVEKVSECKSSTSVSFQINGKEFERTGSWFSRVFNVCSEDAKAMFTAATVSLLFRSTLAEPRSIPSSSMSPTLDVGDRILAEKVSYVFRNPEVSDIVIFKAPPILQEFGFSSGDVFIKRIVAKAGDYVEVREGKLYVNGVVQDEEFIKEPLAYEMELVLVPEGYVFVMGDNRNNSFDSHNWGPLPIKNIVGSNCDYLTAIITVLLILNVSDDGSSSHPSVHFFVDDLTVVYDTFFLVNHISKTKVKWKNACIVFLCLRLTNYGKLLVLVSFGAMVLDAVPLEDVVVGGREVQQDFGHLEALQSSLHWRTSWS</sequence>